<comment type="caution">
    <text evidence="1">The sequence shown here is derived from an EMBL/GenBank/DDBJ whole genome shotgun (WGS) entry which is preliminary data.</text>
</comment>
<organism evidence="1 2">
    <name type="scientific">Arabidopsis thaliana x Arabidopsis arenosa</name>
    <dbReference type="NCBI Taxonomy" id="1240361"/>
    <lineage>
        <taxon>Eukaryota</taxon>
        <taxon>Viridiplantae</taxon>
        <taxon>Streptophyta</taxon>
        <taxon>Embryophyta</taxon>
        <taxon>Tracheophyta</taxon>
        <taxon>Spermatophyta</taxon>
        <taxon>Magnoliopsida</taxon>
        <taxon>eudicotyledons</taxon>
        <taxon>Gunneridae</taxon>
        <taxon>Pentapetalae</taxon>
        <taxon>rosids</taxon>
        <taxon>malvids</taxon>
        <taxon>Brassicales</taxon>
        <taxon>Brassicaceae</taxon>
        <taxon>Camelineae</taxon>
        <taxon>Arabidopsis</taxon>
    </lineage>
</organism>
<proteinExistence type="predicted"/>
<dbReference type="EMBL" id="JAEFBK010000011">
    <property type="protein sequence ID" value="KAG7552143.1"/>
    <property type="molecule type" value="Genomic_DNA"/>
</dbReference>
<keyword evidence="2" id="KW-1185">Reference proteome</keyword>
<reference evidence="1 2" key="1">
    <citation type="submission" date="2020-12" db="EMBL/GenBank/DDBJ databases">
        <title>Concerted genomic and epigenomic changes stabilize Arabidopsis allopolyploids.</title>
        <authorList>
            <person name="Chen Z."/>
        </authorList>
    </citation>
    <scope>NUCLEOTIDE SEQUENCE [LARGE SCALE GENOMIC DNA]</scope>
    <source>
        <strain evidence="1">Allo738</strain>
        <tissue evidence="1">Leaf</tissue>
    </source>
</reference>
<feature type="non-terminal residue" evidence="1">
    <location>
        <position position="102"/>
    </location>
</feature>
<evidence type="ECO:0000313" key="1">
    <source>
        <dbReference type="EMBL" id="KAG7552143.1"/>
    </source>
</evidence>
<evidence type="ECO:0000313" key="2">
    <source>
        <dbReference type="Proteomes" id="UP000694240"/>
    </source>
</evidence>
<gene>
    <name evidence="1" type="ORF">ISN45_Aa06g027490</name>
</gene>
<protein>
    <submittedName>
        <fullName evidence="1">Uncharacterized protein</fullName>
    </submittedName>
</protein>
<sequence>MLEDEDVILKKIEGDEAAKALKKMREGEEANAKVKPEAIETFYKFLEITKKVILSSLERSSSGYLKHSEWNGSLHYAMNRYFDCLYDHLAKKSIEDDRNNTI</sequence>
<dbReference type="AlphaFoldDB" id="A0A8T1Z1Y6"/>
<name>A0A8T1Z1Y6_9BRAS</name>
<accession>A0A8T1Z1Y6</accession>
<dbReference type="Proteomes" id="UP000694240">
    <property type="component" value="Chromosome 11"/>
</dbReference>